<evidence type="ECO:0000313" key="4">
    <source>
        <dbReference type="Proteomes" id="UP000177583"/>
    </source>
</evidence>
<feature type="domain" description="Response regulatory" evidence="2">
    <location>
        <begin position="4"/>
        <end position="116"/>
    </location>
</feature>
<accession>A0A1F6GQ54</accession>
<evidence type="ECO:0000256" key="1">
    <source>
        <dbReference type="PROSITE-ProRule" id="PRU00169"/>
    </source>
</evidence>
<sequence>MRQKILMIDGDVFLANQVRKLFAAAKLELEVVDNAVLGFVRLQQKHFDLVLLELDLPYQNGLVAIPRIKKLFPMLPVLIYTNSDFYRRSPVVWSTQAYLKKEDRLEPLLKKVLEFLPAFSSPFGISEQEKLELGPTWWD</sequence>
<dbReference type="InterPro" id="IPR011006">
    <property type="entry name" value="CheY-like_superfamily"/>
</dbReference>
<evidence type="ECO:0000259" key="2">
    <source>
        <dbReference type="PROSITE" id="PS50110"/>
    </source>
</evidence>
<name>A0A1F6GQ54_9PROT</name>
<organism evidence="3 4">
    <name type="scientific">Candidatus Lambdaproteobacteria bacterium RIFOXYD2_FULL_56_26</name>
    <dbReference type="NCBI Taxonomy" id="1817773"/>
    <lineage>
        <taxon>Bacteria</taxon>
        <taxon>Pseudomonadati</taxon>
        <taxon>Pseudomonadota</taxon>
        <taxon>Candidatus Lambdaproteobacteria</taxon>
    </lineage>
</organism>
<dbReference type="SMART" id="SM00448">
    <property type="entry name" value="REC"/>
    <property type="match status" value="1"/>
</dbReference>
<dbReference type="Proteomes" id="UP000177583">
    <property type="component" value="Unassembled WGS sequence"/>
</dbReference>
<gene>
    <name evidence="3" type="ORF">A2557_09600</name>
</gene>
<dbReference type="InterPro" id="IPR001789">
    <property type="entry name" value="Sig_transdc_resp-reg_receiver"/>
</dbReference>
<evidence type="ECO:0000313" key="3">
    <source>
        <dbReference type="EMBL" id="OGH00316.1"/>
    </source>
</evidence>
<comment type="caution">
    <text evidence="3">The sequence shown here is derived from an EMBL/GenBank/DDBJ whole genome shotgun (WGS) entry which is preliminary data.</text>
</comment>
<dbReference type="AlphaFoldDB" id="A0A1F6GQ54"/>
<dbReference type="Pfam" id="PF00072">
    <property type="entry name" value="Response_reg"/>
    <property type="match status" value="1"/>
</dbReference>
<dbReference type="GO" id="GO:0000160">
    <property type="term" value="P:phosphorelay signal transduction system"/>
    <property type="evidence" value="ECO:0007669"/>
    <property type="project" value="InterPro"/>
</dbReference>
<dbReference type="PROSITE" id="PS50110">
    <property type="entry name" value="RESPONSE_REGULATORY"/>
    <property type="match status" value="1"/>
</dbReference>
<proteinExistence type="predicted"/>
<dbReference type="Gene3D" id="3.40.50.2300">
    <property type="match status" value="1"/>
</dbReference>
<dbReference type="SUPFAM" id="SSF52172">
    <property type="entry name" value="CheY-like"/>
    <property type="match status" value="1"/>
</dbReference>
<protein>
    <recommendedName>
        <fullName evidence="2">Response regulatory domain-containing protein</fullName>
    </recommendedName>
</protein>
<reference evidence="3 4" key="1">
    <citation type="journal article" date="2016" name="Nat. Commun.">
        <title>Thousands of microbial genomes shed light on interconnected biogeochemical processes in an aquifer system.</title>
        <authorList>
            <person name="Anantharaman K."/>
            <person name="Brown C.T."/>
            <person name="Hug L.A."/>
            <person name="Sharon I."/>
            <person name="Castelle C.J."/>
            <person name="Probst A.J."/>
            <person name="Thomas B.C."/>
            <person name="Singh A."/>
            <person name="Wilkins M.J."/>
            <person name="Karaoz U."/>
            <person name="Brodie E.L."/>
            <person name="Williams K.H."/>
            <person name="Hubbard S.S."/>
            <person name="Banfield J.F."/>
        </authorList>
    </citation>
    <scope>NUCLEOTIDE SEQUENCE [LARGE SCALE GENOMIC DNA]</scope>
</reference>
<comment type="caution">
    <text evidence="1">Lacks conserved residue(s) required for the propagation of feature annotation.</text>
</comment>
<dbReference type="EMBL" id="MFNF01000047">
    <property type="protein sequence ID" value="OGH00316.1"/>
    <property type="molecule type" value="Genomic_DNA"/>
</dbReference>